<protein>
    <submittedName>
        <fullName evidence="2">Uncharacterized protein</fullName>
    </submittedName>
</protein>
<proteinExistence type="predicted"/>
<name>A0A6U5ESY4_9STRA</name>
<reference evidence="2" key="1">
    <citation type="submission" date="2021-01" db="EMBL/GenBank/DDBJ databases">
        <authorList>
            <person name="Corre E."/>
            <person name="Pelletier E."/>
            <person name="Niang G."/>
            <person name="Scheremetjew M."/>
            <person name="Finn R."/>
            <person name="Kale V."/>
            <person name="Holt S."/>
            <person name="Cochrane G."/>
            <person name="Meng A."/>
            <person name="Brown T."/>
            <person name="Cohen L."/>
        </authorList>
    </citation>
    <scope>NUCLEOTIDE SEQUENCE</scope>
    <source>
        <strain evidence="2">308</strain>
    </source>
</reference>
<gene>
    <name evidence="2" type="ORF">CHYS00102_LOCUS7846</name>
    <name evidence="3" type="ORF">CHYS00102_LOCUS7847</name>
</gene>
<sequence>MSTPTLTNYINAHPQSEVLRRNSRNYEHNGQAMGLSGSINFVGVQQKRVPSDEKYIEYANFSRRPDVFKRRYRSTAFNEFSKSLHDSNLDSNDVDGILKLSESAHIPMKLLSGPYAGLDHDQSAVAVTRVIHEQLDILTHDDDQEKYGPNFSGIEYALGKEGINSPAIQGEIFRGLENFNRAKNVYGEILDSTSISCRRSAFTTNHSLQLYCSFFDNATALSAMEMAYLLGERTHSSAALPALSAPGSMLAEGTGGERGAADDRAGPGLRSAEGRRCVDVATKLLGTPCDNLATQVPVLEGFEQINEVFFARRDNKFMVFNMAGMLSWRGTEPVTKATSLISDIMFQVGTCDG</sequence>
<feature type="region of interest" description="Disordered" evidence="1">
    <location>
        <begin position="251"/>
        <end position="270"/>
    </location>
</feature>
<organism evidence="2">
    <name type="scientific">Corethron hystrix</name>
    <dbReference type="NCBI Taxonomy" id="216773"/>
    <lineage>
        <taxon>Eukaryota</taxon>
        <taxon>Sar</taxon>
        <taxon>Stramenopiles</taxon>
        <taxon>Ochrophyta</taxon>
        <taxon>Bacillariophyta</taxon>
        <taxon>Coscinodiscophyceae</taxon>
        <taxon>Corethrophycidae</taxon>
        <taxon>Corethrales</taxon>
        <taxon>Corethraceae</taxon>
        <taxon>Corethron</taxon>
    </lineage>
</organism>
<accession>A0A6U5ESY4</accession>
<dbReference type="EMBL" id="HBFR01010885">
    <property type="protein sequence ID" value="CAD8880661.1"/>
    <property type="molecule type" value="Transcribed_RNA"/>
</dbReference>
<evidence type="ECO:0000256" key="1">
    <source>
        <dbReference type="SAM" id="MobiDB-lite"/>
    </source>
</evidence>
<dbReference type="EMBL" id="HBFR01010884">
    <property type="protein sequence ID" value="CAD8880660.1"/>
    <property type="molecule type" value="Transcribed_RNA"/>
</dbReference>
<dbReference type="AlphaFoldDB" id="A0A6U5ESY4"/>
<evidence type="ECO:0000313" key="3">
    <source>
        <dbReference type="EMBL" id="CAD8880661.1"/>
    </source>
</evidence>
<evidence type="ECO:0000313" key="2">
    <source>
        <dbReference type="EMBL" id="CAD8880660.1"/>
    </source>
</evidence>